<dbReference type="CDD" id="cd06261">
    <property type="entry name" value="TM_PBP2"/>
    <property type="match status" value="1"/>
</dbReference>
<dbReference type="InterPro" id="IPR025966">
    <property type="entry name" value="OppC_N"/>
</dbReference>
<dbReference type="Proteomes" id="UP000248021">
    <property type="component" value="Unassembled WGS sequence"/>
</dbReference>
<evidence type="ECO:0000256" key="2">
    <source>
        <dbReference type="ARBA" id="ARBA00022692"/>
    </source>
</evidence>
<dbReference type="OrthoDB" id="9805884at2"/>
<protein>
    <submittedName>
        <fullName evidence="6">Peptide/nickel transport system permease protein</fullName>
    </submittedName>
</protein>
<feature type="transmembrane region" description="Helical" evidence="5">
    <location>
        <begin position="321"/>
        <end position="337"/>
    </location>
</feature>
<gene>
    <name evidence="6" type="ORF">C7450_105141</name>
</gene>
<sequence>MSVVADPHIDPNADPRAIAGEDSASQWRLIWGSFRRHRLAMTGAVVVIAFYLVALFTEFLAPFDPDAPSSRDVYHPPQMIHLFDTNADGSWAFRPHVNGMKLSRDRFTLKTTFSPDPDKKIYLTLFGDGTPYKMWGLIPMEKRLIAAVTPGERFYLLGADRLGRDMLSRIIAGTRVSMSIGLAGVAVSLLLGLVLGGVSGYYGGWVDTGVQRLIELKLSLPTIPIWLGLSAALPQDWAPLTRYFAITLILSLVGWTELARVVRGRFLALRTEDFVVAARLDGGSKARVIFRHMMPSMVSHIIASVSLAIPVMIIAETSLSFLGLGLLPPTISWGVLLKEAQNVRSIAQAPWLFAPGIAVCAAVLALNFLGDGLRDAADPYAQEGR</sequence>
<dbReference type="GO" id="GO:0005886">
    <property type="term" value="C:plasma membrane"/>
    <property type="evidence" value="ECO:0007669"/>
    <property type="project" value="UniProtKB-SubCell"/>
</dbReference>
<comment type="caution">
    <text evidence="6">The sequence shown here is derived from an EMBL/GenBank/DDBJ whole genome shotgun (WGS) entry which is preliminary data.</text>
</comment>
<reference evidence="6 7" key="1">
    <citation type="submission" date="2018-05" db="EMBL/GenBank/DDBJ databases">
        <title>Genomic Encyclopedia of Type Strains, Phase IV (KMG-IV): sequencing the most valuable type-strain genomes for metagenomic binning, comparative biology and taxonomic classification.</title>
        <authorList>
            <person name="Goeker M."/>
        </authorList>
    </citation>
    <scope>NUCLEOTIDE SEQUENCE [LARGE SCALE GENOMIC DNA]</scope>
    <source>
        <strain evidence="6 7">DSM 6462</strain>
    </source>
</reference>
<keyword evidence="4 5" id="KW-0472">Membrane</keyword>
<dbReference type="AlphaFoldDB" id="A0A2V3U6D8"/>
<dbReference type="EMBL" id="QJJK01000005">
    <property type="protein sequence ID" value="PXW58793.1"/>
    <property type="molecule type" value="Genomic_DNA"/>
</dbReference>
<evidence type="ECO:0000256" key="4">
    <source>
        <dbReference type="ARBA" id="ARBA00023136"/>
    </source>
</evidence>
<dbReference type="PANTHER" id="PTHR43839:SF3">
    <property type="entry name" value="OLIGOPEPTIDE ABC TRANSPORTER, PERMEASE PROTEIN"/>
    <property type="match status" value="1"/>
</dbReference>
<keyword evidence="5" id="KW-0813">Transport</keyword>
<evidence type="ECO:0000256" key="5">
    <source>
        <dbReference type="RuleBase" id="RU363032"/>
    </source>
</evidence>
<keyword evidence="7" id="KW-1185">Reference proteome</keyword>
<evidence type="ECO:0000256" key="1">
    <source>
        <dbReference type="ARBA" id="ARBA00004651"/>
    </source>
</evidence>
<feature type="transmembrane region" description="Helical" evidence="5">
    <location>
        <begin position="349"/>
        <end position="369"/>
    </location>
</feature>
<feature type="transmembrane region" description="Helical" evidence="5">
    <location>
        <begin position="39"/>
        <end position="61"/>
    </location>
</feature>
<comment type="similarity">
    <text evidence="5">Belongs to the binding-protein-dependent transport system permease family.</text>
</comment>
<dbReference type="Pfam" id="PF12911">
    <property type="entry name" value="OppC_N"/>
    <property type="match status" value="1"/>
</dbReference>
<dbReference type="InterPro" id="IPR035906">
    <property type="entry name" value="MetI-like_sf"/>
</dbReference>
<evidence type="ECO:0000313" key="7">
    <source>
        <dbReference type="Proteomes" id="UP000248021"/>
    </source>
</evidence>
<accession>A0A2V3U6D8</accession>
<name>A0A2V3U6D8_9HYPH</name>
<dbReference type="PANTHER" id="PTHR43839">
    <property type="entry name" value="OPPC IN A BINDING PROTEIN-DEPENDENT TRANSPORT SYSTEM"/>
    <property type="match status" value="1"/>
</dbReference>
<dbReference type="SUPFAM" id="SSF161098">
    <property type="entry name" value="MetI-like"/>
    <property type="match status" value="1"/>
</dbReference>
<dbReference type="Pfam" id="PF00528">
    <property type="entry name" value="BPD_transp_1"/>
    <property type="match status" value="1"/>
</dbReference>
<evidence type="ECO:0000313" key="6">
    <source>
        <dbReference type="EMBL" id="PXW58793.1"/>
    </source>
</evidence>
<dbReference type="GO" id="GO:0055085">
    <property type="term" value="P:transmembrane transport"/>
    <property type="evidence" value="ECO:0007669"/>
    <property type="project" value="InterPro"/>
</dbReference>
<organism evidence="6 7">
    <name type="scientific">Chelatococcus asaccharovorans</name>
    <dbReference type="NCBI Taxonomy" id="28210"/>
    <lineage>
        <taxon>Bacteria</taxon>
        <taxon>Pseudomonadati</taxon>
        <taxon>Pseudomonadota</taxon>
        <taxon>Alphaproteobacteria</taxon>
        <taxon>Hyphomicrobiales</taxon>
        <taxon>Chelatococcaceae</taxon>
        <taxon>Chelatococcus</taxon>
    </lineage>
</organism>
<proteinExistence type="inferred from homology"/>
<feature type="transmembrane region" description="Helical" evidence="5">
    <location>
        <begin position="243"/>
        <end position="262"/>
    </location>
</feature>
<keyword evidence="2 5" id="KW-0812">Transmembrane</keyword>
<feature type="transmembrane region" description="Helical" evidence="5">
    <location>
        <begin position="297"/>
        <end position="315"/>
    </location>
</feature>
<evidence type="ECO:0000256" key="3">
    <source>
        <dbReference type="ARBA" id="ARBA00022989"/>
    </source>
</evidence>
<keyword evidence="3 5" id="KW-1133">Transmembrane helix</keyword>
<feature type="transmembrane region" description="Helical" evidence="5">
    <location>
        <begin position="176"/>
        <end position="202"/>
    </location>
</feature>
<dbReference type="PROSITE" id="PS50928">
    <property type="entry name" value="ABC_TM1"/>
    <property type="match status" value="1"/>
</dbReference>
<dbReference type="Gene3D" id="1.10.3720.10">
    <property type="entry name" value="MetI-like"/>
    <property type="match status" value="1"/>
</dbReference>
<comment type="subcellular location">
    <subcellularLocation>
        <location evidence="1 5">Cell membrane</location>
        <topology evidence="1 5">Multi-pass membrane protein</topology>
    </subcellularLocation>
</comment>
<dbReference type="InterPro" id="IPR000515">
    <property type="entry name" value="MetI-like"/>
</dbReference>